<dbReference type="EMBL" id="SLUN01000040">
    <property type="protein sequence ID" value="TCL58813.1"/>
    <property type="molecule type" value="Genomic_DNA"/>
</dbReference>
<evidence type="ECO:0000256" key="1">
    <source>
        <dbReference type="ARBA" id="ARBA00004651"/>
    </source>
</evidence>
<protein>
    <submittedName>
        <fullName evidence="9">Multiple sugar transport system permease protein</fullName>
    </submittedName>
</protein>
<dbReference type="PANTHER" id="PTHR30193">
    <property type="entry name" value="ABC TRANSPORTER PERMEASE PROTEIN"/>
    <property type="match status" value="1"/>
</dbReference>
<dbReference type="PANTHER" id="PTHR30193:SF41">
    <property type="entry name" value="DIACETYLCHITOBIOSE UPTAKE SYSTEM PERMEASE PROTEIN NGCF"/>
    <property type="match status" value="1"/>
</dbReference>
<comment type="subcellular location">
    <subcellularLocation>
        <location evidence="1 7">Cell membrane</location>
        <topology evidence="1 7">Multi-pass membrane protein</topology>
    </subcellularLocation>
</comment>
<keyword evidence="3" id="KW-1003">Cell membrane</keyword>
<keyword evidence="10" id="KW-1185">Reference proteome</keyword>
<keyword evidence="4 7" id="KW-0812">Transmembrane</keyword>
<evidence type="ECO:0000256" key="2">
    <source>
        <dbReference type="ARBA" id="ARBA00022448"/>
    </source>
</evidence>
<dbReference type="GO" id="GO:0055085">
    <property type="term" value="P:transmembrane transport"/>
    <property type="evidence" value="ECO:0007669"/>
    <property type="project" value="InterPro"/>
</dbReference>
<comment type="caution">
    <text evidence="9">The sequence shown here is derived from an EMBL/GenBank/DDBJ whole genome shotgun (WGS) entry which is preliminary data.</text>
</comment>
<feature type="transmembrane region" description="Helical" evidence="7">
    <location>
        <begin position="20"/>
        <end position="41"/>
    </location>
</feature>
<dbReference type="SUPFAM" id="SSF161098">
    <property type="entry name" value="MetI-like"/>
    <property type="match status" value="1"/>
</dbReference>
<name>A0A4R1R0I0_HYDET</name>
<keyword evidence="9" id="KW-0762">Sugar transport</keyword>
<feature type="transmembrane region" description="Helical" evidence="7">
    <location>
        <begin position="274"/>
        <end position="294"/>
    </location>
</feature>
<feature type="transmembrane region" description="Helical" evidence="7">
    <location>
        <begin position="163"/>
        <end position="188"/>
    </location>
</feature>
<dbReference type="AlphaFoldDB" id="A0A4R1R0I0"/>
<evidence type="ECO:0000256" key="7">
    <source>
        <dbReference type="RuleBase" id="RU363032"/>
    </source>
</evidence>
<dbReference type="InterPro" id="IPR035906">
    <property type="entry name" value="MetI-like_sf"/>
</dbReference>
<organism evidence="9 10">
    <name type="scientific">Hydrogenispora ethanolica</name>
    <dbReference type="NCBI Taxonomy" id="1082276"/>
    <lineage>
        <taxon>Bacteria</taxon>
        <taxon>Bacillati</taxon>
        <taxon>Bacillota</taxon>
        <taxon>Hydrogenispora</taxon>
    </lineage>
</organism>
<comment type="similarity">
    <text evidence="7">Belongs to the binding-protein-dependent transport system permease family.</text>
</comment>
<dbReference type="PROSITE" id="PS50928">
    <property type="entry name" value="ABC_TM1"/>
    <property type="match status" value="1"/>
</dbReference>
<dbReference type="OrthoDB" id="9787541at2"/>
<proteinExistence type="inferred from homology"/>
<dbReference type="GO" id="GO:0005886">
    <property type="term" value="C:plasma membrane"/>
    <property type="evidence" value="ECO:0007669"/>
    <property type="project" value="UniProtKB-SubCell"/>
</dbReference>
<accession>A0A4R1R0I0</accession>
<keyword evidence="6 7" id="KW-0472">Membrane</keyword>
<evidence type="ECO:0000256" key="4">
    <source>
        <dbReference type="ARBA" id="ARBA00022692"/>
    </source>
</evidence>
<keyword evidence="2 7" id="KW-0813">Transport</keyword>
<dbReference type="RefSeq" id="WP_132016685.1">
    <property type="nucleotide sequence ID" value="NZ_SLUN01000040.1"/>
</dbReference>
<reference evidence="9 10" key="1">
    <citation type="submission" date="2019-03" db="EMBL/GenBank/DDBJ databases">
        <title>Genomic Encyclopedia of Type Strains, Phase IV (KMG-IV): sequencing the most valuable type-strain genomes for metagenomic binning, comparative biology and taxonomic classification.</title>
        <authorList>
            <person name="Goeker M."/>
        </authorList>
    </citation>
    <scope>NUCLEOTIDE SEQUENCE [LARGE SCALE GENOMIC DNA]</scope>
    <source>
        <strain evidence="9 10">LX-B</strain>
    </source>
</reference>
<evidence type="ECO:0000259" key="8">
    <source>
        <dbReference type="PROSITE" id="PS50928"/>
    </source>
</evidence>
<sequence>MNGAYGRSRRFAWLEKDNVIGYVFLAPFLIFLFLFMILPIFQGLYMSFFDWNALTPPAFVGLGNFQTMFGEVDFWSSLWHTVYFVIISTLPLVGLGLAIALGLNRSFRGKTIARGLFFFPYLLTVSVVATIWRWVLQEHFGLLNYYLGKLGAASLKWLGDPNLAMISIALATLWWTVGFNVVVFLAALQEIPEQLYEAARIDGATPWQLFRHITLPQLQTSLTFVFITQIIASFQVFGQVNVMTGGGPFGSTRTLVQYIYEQGFKYLKMGYASAVAYLLFAIMFVCTALQWKLFSNDNDE</sequence>
<evidence type="ECO:0000256" key="3">
    <source>
        <dbReference type="ARBA" id="ARBA00022475"/>
    </source>
</evidence>
<dbReference type="InterPro" id="IPR000515">
    <property type="entry name" value="MetI-like"/>
</dbReference>
<evidence type="ECO:0000313" key="10">
    <source>
        <dbReference type="Proteomes" id="UP000295008"/>
    </source>
</evidence>
<feature type="transmembrane region" description="Helical" evidence="7">
    <location>
        <begin position="82"/>
        <end position="103"/>
    </location>
</feature>
<dbReference type="CDD" id="cd06261">
    <property type="entry name" value="TM_PBP2"/>
    <property type="match status" value="1"/>
</dbReference>
<evidence type="ECO:0000256" key="5">
    <source>
        <dbReference type="ARBA" id="ARBA00022989"/>
    </source>
</evidence>
<gene>
    <name evidence="9" type="ORF">EDC14_104027</name>
</gene>
<feature type="domain" description="ABC transmembrane type-1" evidence="8">
    <location>
        <begin position="78"/>
        <end position="290"/>
    </location>
</feature>
<dbReference type="InterPro" id="IPR051393">
    <property type="entry name" value="ABC_transporter_permease"/>
</dbReference>
<keyword evidence="5 7" id="KW-1133">Transmembrane helix</keyword>
<evidence type="ECO:0000256" key="6">
    <source>
        <dbReference type="ARBA" id="ARBA00023136"/>
    </source>
</evidence>
<dbReference type="Proteomes" id="UP000295008">
    <property type="component" value="Unassembled WGS sequence"/>
</dbReference>
<dbReference type="Pfam" id="PF00528">
    <property type="entry name" value="BPD_transp_1"/>
    <property type="match status" value="1"/>
</dbReference>
<feature type="transmembrane region" description="Helical" evidence="7">
    <location>
        <begin position="115"/>
        <end position="135"/>
    </location>
</feature>
<evidence type="ECO:0000313" key="9">
    <source>
        <dbReference type="EMBL" id="TCL58813.1"/>
    </source>
</evidence>
<dbReference type="Gene3D" id="1.10.3720.10">
    <property type="entry name" value="MetI-like"/>
    <property type="match status" value="1"/>
</dbReference>